<accession>A0A2A5T273</accession>
<dbReference type="InterPro" id="IPR025668">
    <property type="entry name" value="Tnp_DDE_dom"/>
</dbReference>
<dbReference type="Proteomes" id="UP000219020">
    <property type="component" value="Unassembled WGS sequence"/>
</dbReference>
<dbReference type="EMBL" id="NBYY01000024">
    <property type="protein sequence ID" value="PCS22230.1"/>
    <property type="molecule type" value="Genomic_DNA"/>
</dbReference>
<keyword evidence="3" id="KW-1185">Reference proteome</keyword>
<feature type="domain" description="Transposase DDE" evidence="1">
    <location>
        <begin position="1"/>
        <end position="41"/>
    </location>
</feature>
<name>A0A2A5T273_9GAMM</name>
<proteinExistence type="predicted"/>
<evidence type="ECO:0000313" key="3">
    <source>
        <dbReference type="Proteomes" id="UP000219020"/>
    </source>
</evidence>
<comment type="caution">
    <text evidence="2">The sequence shown here is derived from an EMBL/GenBank/DDBJ whole genome shotgun (WGS) entry which is preliminary data.</text>
</comment>
<evidence type="ECO:0000259" key="1">
    <source>
        <dbReference type="Pfam" id="PF13612"/>
    </source>
</evidence>
<organism evidence="2 3">
    <name type="scientific">Candidatus Enterovibrio escicola</name>
    <dbReference type="NCBI Taxonomy" id="1927127"/>
    <lineage>
        <taxon>Bacteria</taxon>
        <taxon>Pseudomonadati</taxon>
        <taxon>Pseudomonadota</taxon>
        <taxon>Gammaproteobacteria</taxon>
        <taxon>Vibrionales</taxon>
        <taxon>Vibrionaceae</taxon>
        <taxon>Enterovibrio</taxon>
    </lineage>
</organism>
<protein>
    <submittedName>
        <fullName evidence="2">Mobile element protein</fullName>
    </submittedName>
</protein>
<evidence type="ECO:0000313" key="2">
    <source>
        <dbReference type="EMBL" id="PCS22230.1"/>
    </source>
</evidence>
<gene>
    <name evidence="2" type="ORF">BTN49_2184</name>
</gene>
<sequence>MKWLYGLKSYLIINDKGGIISVKVTTDNVNDRKPLPEIADEL</sequence>
<dbReference type="Pfam" id="PF13612">
    <property type="entry name" value="DDE_Tnp_1_3"/>
    <property type="match status" value="1"/>
</dbReference>
<dbReference type="AlphaFoldDB" id="A0A2A5T273"/>
<reference evidence="3" key="1">
    <citation type="submission" date="2017-04" db="EMBL/GenBank/DDBJ databases">
        <title>Genome evolution of the luminous symbionts of deep sea anglerfish.</title>
        <authorList>
            <person name="Hendry T.A."/>
        </authorList>
    </citation>
    <scope>NUCLEOTIDE SEQUENCE [LARGE SCALE GENOMIC DNA]</scope>
</reference>